<dbReference type="InterPro" id="IPR019734">
    <property type="entry name" value="TPR_rpt"/>
</dbReference>
<evidence type="ECO:0000313" key="5">
    <source>
        <dbReference type="EMBL" id="PWW82627.1"/>
    </source>
</evidence>
<evidence type="ECO:0000256" key="1">
    <source>
        <dbReference type="ARBA" id="ARBA00022737"/>
    </source>
</evidence>
<evidence type="ECO:0000256" key="4">
    <source>
        <dbReference type="SAM" id="SignalP"/>
    </source>
</evidence>
<dbReference type="Gene3D" id="1.25.40.10">
    <property type="entry name" value="Tetratricopeptide repeat domain"/>
    <property type="match status" value="1"/>
</dbReference>
<feature type="repeat" description="TPR" evidence="3">
    <location>
        <begin position="60"/>
        <end position="93"/>
    </location>
</feature>
<dbReference type="PANTHER" id="PTHR44858">
    <property type="entry name" value="TETRATRICOPEPTIDE REPEAT PROTEIN 6"/>
    <property type="match status" value="1"/>
</dbReference>
<dbReference type="OrthoDB" id="595327at2"/>
<dbReference type="EMBL" id="PDNZ01000002">
    <property type="protein sequence ID" value="PWW82627.1"/>
    <property type="molecule type" value="Genomic_DNA"/>
</dbReference>
<dbReference type="PROSITE" id="PS50293">
    <property type="entry name" value="TPR_REGION"/>
    <property type="match status" value="1"/>
</dbReference>
<feature type="chain" id="PRO_5016268647" evidence="4">
    <location>
        <begin position="22"/>
        <end position="191"/>
    </location>
</feature>
<dbReference type="InterPro" id="IPR011990">
    <property type="entry name" value="TPR-like_helical_dom_sf"/>
</dbReference>
<protein>
    <submittedName>
        <fullName evidence="5">Uncharacterized protein</fullName>
    </submittedName>
</protein>
<dbReference type="PROSITE" id="PS50005">
    <property type="entry name" value="TPR"/>
    <property type="match status" value="3"/>
</dbReference>
<gene>
    <name evidence="5" type="ORF">CR164_02420</name>
</gene>
<dbReference type="AlphaFoldDB" id="A0A317T9Z6"/>
<dbReference type="SMART" id="SM00028">
    <property type="entry name" value="TPR"/>
    <property type="match status" value="3"/>
</dbReference>
<proteinExistence type="predicted"/>
<accession>A0A317T9Z6</accession>
<sequence length="191" mass="21843">MTYYKKLLPFFLLFVCFGFGACGPSAEELNTSAMEKLENEDFDGALDDLNKAIEQDPEYAEAYLNRGYVYISTGELLKVLENFDKAILLDSEYVEAYYNRGIIYSYFEEYDKSMADFNKVIALQPEDTEAYISRALVRSWLGDREGELADLKVAARLGDSAIRKLLEDNGIEWDDDTAKEDAGEHEKTKKR</sequence>
<dbReference type="RefSeq" id="WP_110022343.1">
    <property type="nucleotide sequence ID" value="NZ_PDNZ01000002.1"/>
</dbReference>
<name>A0A317T9Z6_9CHLB</name>
<organism evidence="5 6">
    <name type="scientific">Prosthecochloris marina</name>
    <dbReference type="NCBI Taxonomy" id="2017681"/>
    <lineage>
        <taxon>Bacteria</taxon>
        <taxon>Pseudomonadati</taxon>
        <taxon>Chlorobiota</taxon>
        <taxon>Chlorobiia</taxon>
        <taxon>Chlorobiales</taxon>
        <taxon>Chlorobiaceae</taxon>
        <taxon>Prosthecochloris</taxon>
    </lineage>
</organism>
<dbReference type="PANTHER" id="PTHR44858:SF1">
    <property type="entry name" value="UDP-N-ACETYLGLUCOSAMINE--PEPTIDE N-ACETYLGLUCOSAMINYLTRANSFERASE SPINDLY-RELATED"/>
    <property type="match status" value="1"/>
</dbReference>
<dbReference type="SUPFAM" id="SSF48452">
    <property type="entry name" value="TPR-like"/>
    <property type="match status" value="1"/>
</dbReference>
<feature type="repeat" description="TPR" evidence="3">
    <location>
        <begin position="94"/>
        <end position="127"/>
    </location>
</feature>
<evidence type="ECO:0000256" key="3">
    <source>
        <dbReference type="PROSITE-ProRule" id="PRU00339"/>
    </source>
</evidence>
<keyword evidence="4" id="KW-0732">Signal</keyword>
<keyword evidence="6" id="KW-1185">Reference proteome</keyword>
<dbReference type="InterPro" id="IPR050498">
    <property type="entry name" value="Ycf3"/>
</dbReference>
<dbReference type="Proteomes" id="UP000246278">
    <property type="component" value="Unassembled WGS sequence"/>
</dbReference>
<dbReference type="Pfam" id="PF00515">
    <property type="entry name" value="TPR_1"/>
    <property type="match status" value="1"/>
</dbReference>
<keyword evidence="2 3" id="KW-0802">TPR repeat</keyword>
<feature type="repeat" description="TPR" evidence="3">
    <location>
        <begin position="26"/>
        <end position="59"/>
    </location>
</feature>
<feature type="signal peptide" evidence="4">
    <location>
        <begin position="1"/>
        <end position="21"/>
    </location>
</feature>
<reference evidence="6" key="1">
    <citation type="submission" date="2017-10" db="EMBL/GenBank/DDBJ databases">
        <authorList>
            <person name="Gaisin V.A."/>
            <person name="Rysina M.S."/>
            <person name="Grouzdev D.S."/>
        </authorList>
    </citation>
    <scope>NUCLEOTIDE SEQUENCE [LARGE SCALE GENOMIC DNA]</scope>
    <source>
        <strain evidence="6">V1</strain>
    </source>
</reference>
<dbReference type="PROSITE" id="PS51257">
    <property type="entry name" value="PROKAR_LIPOPROTEIN"/>
    <property type="match status" value="1"/>
</dbReference>
<dbReference type="Pfam" id="PF13414">
    <property type="entry name" value="TPR_11"/>
    <property type="match status" value="1"/>
</dbReference>
<comment type="caution">
    <text evidence="5">The sequence shown here is derived from an EMBL/GenBank/DDBJ whole genome shotgun (WGS) entry which is preliminary data.</text>
</comment>
<keyword evidence="1" id="KW-0677">Repeat</keyword>
<evidence type="ECO:0000313" key="6">
    <source>
        <dbReference type="Proteomes" id="UP000246278"/>
    </source>
</evidence>
<evidence type="ECO:0000256" key="2">
    <source>
        <dbReference type="ARBA" id="ARBA00022803"/>
    </source>
</evidence>